<evidence type="ECO:0000256" key="8">
    <source>
        <dbReference type="ARBA" id="ARBA00048628"/>
    </source>
</evidence>
<protein>
    <recommendedName>
        <fullName evidence="9">Methylenetetrahydrofolate reductase</fullName>
    </recommendedName>
</protein>
<organism evidence="10 11">
    <name type="scientific">Desulfonema magnum</name>
    <dbReference type="NCBI Taxonomy" id="45655"/>
    <lineage>
        <taxon>Bacteria</taxon>
        <taxon>Pseudomonadati</taxon>
        <taxon>Thermodesulfobacteriota</taxon>
        <taxon>Desulfobacteria</taxon>
        <taxon>Desulfobacterales</taxon>
        <taxon>Desulfococcaceae</taxon>
        <taxon>Desulfonema</taxon>
    </lineage>
</organism>
<dbReference type="InterPro" id="IPR029041">
    <property type="entry name" value="FAD-linked_oxidoreductase-like"/>
</dbReference>
<dbReference type="RefSeq" id="WP_207682570.1">
    <property type="nucleotide sequence ID" value="NZ_CP061800.1"/>
</dbReference>
<dbReference type="SUPFAM" id="SSF51730">
    <property type="entry name" value="FAD-linked oxidoreductase"/>
    <property type="match status" value="1"/>
</dbReference>
<evidence type="ECO:0000256" key="9">
    <source>
        <dbReference type="RuleBase" id="RU003862"/>
    </source>
</evidence>
<dbReference type="Proteomes" id="UP000663722">
    <property type="component" value="Chromosome"/>
</dbReference>
<evidence type="ECO:0000256" key="5">
    <source>
        <dbReference type="ARBA" id="ARBA00022827"/>
    </source>
</evidence>
<dbReference type="EMBL" id="CP061800">
    <property type="protein sequence ID" value="QTA87340.1"/>
    <property type="molecule type" value="Genomic_DNA"/>
</dbReference>
<keyword evidence="5 9" id="KW-0274">FAD</keyword>
<evidence type="ECO:0000313" key="10">
    <source>
        <dbReference type="EMBL" id="QTA87340.1"/>
    </source>
</evidence>
<dbReference type="AlphaFoldDB" id="A0A975BLJ6"/>
<dbReference type="KEGG" id="dmm:dnm_033720"/>
<keyword evidence="11" id="KW-1185">Reference proteome</keyword>
<evidence type="ECO:0000256" key="3">
    <source>
        <dbReference type="ARBA" id="ARBA00006743"/>
    </source>
</evidence>
<evidence type="ECO:0000313" key="11">
    <source>
        <dbReference type="Proteomes" id="UP000663722"/>
    </source>
</evidence>
<dbReference type="GO" id="GO:0035999">
    <property type="term" value="P:tetrahydrofolate interconversion"/>
    <property type="evidence" value="ECO:0007669"/>
    <property type="project" value="TreeGrafter"/>
</dbReference>
<dbReference type="GO" id="GO:0009086">
    <property type="term" value="P:methionine biosynthetic process"/>
    <property type="evidence" value="ECO:0007669"/>
    <property type="project" value="TreeGrafter"/>
</dbReference>
<sequence>MLLKSKFDTGKFAILTEMEPPKGTDVSEMVSNATRVKGMVDAFVVPEMSNAVMRMSALGGAMILQQKGMETVMQVCCRDRNRLALQADLLGASACGIRNIMAVTGEAPGFGDHHQAKAVYDIDLPELLQAIQSLQEGRDMAGVRLTGSPEFLVGSAINTGAKEEDMELELEKMNKNIEAGVRFFITPPLFDIAAIEPFLKRADKGKAMIIPTVLLLKSVGMARYIDRNMDHIYVPKPLITRIQKAGDKVRECLRVATEMISALKKEGFGGVFISTIGWENKLPELLEKI</sequence>
<dbReference type="GO" id="GO:0071949">
    <property type="term" value="F:FAD binding"/>
    <property type="evidence" value="ECO:0007669"/>
    <property type="project" value="TreeGrafter"/>
</dbReference>
<keyword evidence="4 9" id="KW-0285">Flavoprotein</keyword>
<evidence type="ECO:0000256" key="1">
    <source>
        <dbReference type="ARBA" id="ARBA00001974"/>
    </source>
</evidence>
<dbReference type="InterPro" id="IPR003171">
    <property type="entry name" value="Mehydrof_redctse-like"/>
</dbReference>
<evidence type="ECO:0000256" key="6">
    <source>
        <dbReference type="ARBA" id="ARBA00023002"/>
    </source>
</evidence>
<evidence type="ECO:0000256" key="7">
    <source>
        <dbReference type="ARBA" id="ARBA00034478"/>
    </source>
</evidence>
<comment type="cofactor">
    <cofactor evidence="1 9">
        <name>FAD</name>
        <dbReference type="ChEBI" id="CHEBI:57692"/>
    </cofactor>
</comment>
<comment type="pathway">
    <text evidence="7">Amino-acid biosynthesis; L-methionine biosynthesis via de novo pathway.</text>
</comment>
<dbReference type="Gene3D" id="3.20.20.220">
    <property type="match status" value="1"/>
</dbReference>
<accession>A0A975BLJ6</accession>
<dbReference type="Pfam" id="PF02219">
    <property type="entry name" value="MTHFR"/>
    <property type="match status" value="1"/>
</dbReference>
<evidence type="ECO:0000256" key="2">
    <source>
        <dbReference type="ARBA" id="ARBA00004777"/>
    </source>
</evidence>
<gene>
    <name evidence="10" type="ORF">dnm_033720</name>
</gene>
<proteinExistence type="inferred from homology"/>
<evidence type="ECO:0000256" key="4">
    <source>
        <dbReference type="ARBA" id="ARBA00022630"/>
    </source>
</evidence>
<reference evidence="10" key="1">
    <citation type="journal article" date="2021" name="Microb. Physiol.">
        <title>Proteogenomic Insights into the Physiology of Marine, Sulfate-Reducing, Filamentous Desulfonema limicola and Desulfonema magnum.</title>
        <authorList>
            <person name="Schnaars V."/>
            <person name="Wohlbrand L."/>
            <person name="Scheve S."/>
            <person name="Hinrichs C."/>
            <person name="Reinhardt R."/>
            <person name="Rabus R."/>
        </authorList>
    </citation>
    <scope>NUCLEOTIDE SEQUENCE</scope>
    <source>
        <strain evidence="10">4be13</strain>
    </source>
</reference>
<dbReference type="GO" id="GO:0106312">
    <property type="term" value="F:methylenetetrahydrofolate reductase (NADH) activity"/>
    <property type="evidence" value="ECO:0007669"/>
    <property type="project" value="UniProtKB-EC"/>
</dbReference>
<dbReference type="PANTHER" id="PTHR45754:SF3">
    <property type="entry name" value="METHYLENETETRAHYDROFOLATE REDUCTASE (NADPH)"/>
    <property type="match status" value="1"/>
</dbReference>
<comment type="pathway">
    <text evidence="2 9">One-carbon metabolism; tetrahydrofolate interconversion.</text>
</comment>
<dbReference type="PANTHER" id="PTHR45754">
    <property type="entry name" value="METHYLENETETRAHYDROFOLATE REDUCTASE"/>
    <property type="match status" value="1"/>
</dbReference>
<comment type="similarity">
    <text evidence="3 9">Belongs to the methylenetetrahydrofolate reductase family.</text>
</comment>
<keyword evidence="6 9" id="KW-0560">Oxidoreductase</keyword>
<comment type="catalytic activity">
    <reaction evidence="8">
        <text>(6S)-5-methyl-5,6,7,8-tetrahydrofolate + NAD(+) = (6R)-5,10-methylene-5,6,7,8-tetrahydrofolate + NADH + H(+)</text>
        <dbReference type="Rhea" id="RHEA:19821"/>
        <dbReference type="ChEBI" id="CHEBI:15378"/>
        <dbReference type="ChEBI" id="CHEBI:15636"/>
        <dbReference type="ChEBI" id="CHEBI:18608"/>
        <dbReference type="ChEBI" id="CHEBI:57540"/>
        <dbReference type="ChEBI" id="CHEBI:57945"/>
        <dbReference type="EC" id="1.5.1.54"/>
    </reaction>
    <physiologicalReaction direction="right-to-left" evidence="8">
        <dbReference type="Rhea" id="RHEA:19823"/>
    </physiologicalReaction>
</comment>
<dbReference type="GO" id="GO:0005829">
    <property type="term" value="C:cytosol"/>
    <property type="evidence" value="ECO:0007669"/>
    <property type="project" value="TreeGrafter"/>
</dbReference>
<name>A0A975BLJ6_9BACT</name>